<reference evidence="5 6" key="1">
    <citation type="submission" date="2021-03" db="EMBL/GenBank/DDBJ databases">
        <title>Sequencing the genomes of 1000 actinobacteria strains.</title>
        <authorList>
            <person name="Klenk H.-P."/>
        </authorList>
    </citation>
    <scope>NUCLEOTIDE SEQUENCE [LARGE SCALE GENOMIC DNA]</scope>
    <source>
        <strain evidence="5 6">DSM 12936</strain>
    </source>
</reference>
<feature type="repeat" description="ANK" evidence="3">
    <location>
        <begin position="333"/>
        <end position="365"/>
    </location>
</feature>
<dbReference type="EMBL" id="JAGIOB010000001">
    <property type="protein sequence ID" value="MBP2415225.1"/>
    <property type="molecule type" value="Genomic_DNA"/>
</dbReference>
<keyword evidence="1" id="KW-0677">Repeat</keyword>
<dbReference type="InterPro" id="IPR002110">
    <property type="entry name" value="Ankyrin_rpt"/>
</dbReference>
<evidence type="ECO:0008006" key="7">
    <source>
        <dbReference type="Google" id="ProtNLM"/>
    </source>
</evidence>
<dbReference type="Pfam" id="PF00023">
    <property type="entry name" value="Ank"/>
    <property type="match status" value="1"/>
</dbReference>
<evidence type="ECO:0000313" key="6">
    <source>
        <dbReference type="Proteomes" id="UP000758168"/>
    </source>
</evidence>
<dbReference type="InterPro" id="IPR036770">
    <property type="entry name" value="Ankyrin_rpt-contain_sf"/>
</dbReference>
<feature type="region of interest" description="Disordered" evidence="4">
    <location>
        <begin position="476"/>
        <end position="504"/>
    </location>
</feature>
<gene>
    <name evidence="5" type="ORF">JOF54_000147</name>
</gene>
<dbReference type="Gene3D" id="1.25.40.20">
    <property type="entry name" value="Ankyrin repeat-containing domain"/>
    <property type="match status" value="2"/>
</dbReference>
<sequence length="504" mass="53216">MPTPTLPDRPDLDQLRRRARELQRAATARQPEALELLTHQLGAAPESPVPLHLAQLALARSMGFTGWPRLVAQVRTVQATTRDPSGTPATAGDPLADLVRSAVLRFGADDGPTSWAHAAAVLAAHPDLPAADVHAAAVAADVDALRAHLVRDRRLAVVEGGPFRWPPLLDLAFSRLGLVGAGGDPVGSLDLLLAAGADPAAGYCWQGLTPPFTALTGVLGGGEGGQPAHPDAPVLAARLLRAGADANDGQALYNRMFGAADDHLELLLEHGLGRGDGGRWRRRLPDLVDAPADLLATQLGWAVVHGREHRLRLLAAHGADLDRPLTGRLPVAPGRTALQLARRVGRPAVVDLLTALGAHVDDDPEGELVLALLTGDEAVVRSRVDADPAALPALWRSTPSLVLRAAVADRADGVRLLVRLGFDPDALGRQDLPREEPWETALHHAAGEGKEDLVRLLLSLGADPGVRDRRFGATPRDWAHHLDRPGTAALLAPPADPEPDGRSR</sequence>
<dbReference type="InterPro" id="IPR050745">
    <property type="entry name" value="Multifunctional_regulatory"/>
</dbReference>
<organism evidence="5 6">
    <name type="scientific">Microlunatus capsulatus</name>
    <dbReference type="NCBI Taxonomy" id="99117"/>
    <lineage>
        <taxon>Bacteria</taxon>
        <taxon>Bacillati</taxon>
        <taxon>Actinomycetota</taxon>
        <taxon>Actinomycetes</taxon>
        <taxon>Propionibacteriales</taxon>
        <taxon>Propionibacteriaceae</taxon>
        <taxon>Microlunatus</taxon>
    </lineage>
</organism>
<dbReference type="Proteomes" id="UP000758168">
    <property type="component" value="Unassembled WGS sequence"/>
</dbReference>
<name>A0ABS4Z2G1_9ACTN</name>
<dbReference type="PANTHER" id="PTHR24189:SF71">
    <property type="entry name" value="ANKYRIN REPEAT DOMAIN 39"/>
    <property type="match status" value="1"/>
</dbReference>
<evidence type="ECO:0000256" key="3">
    <source>
        <dbReference type="PROSITE-ProRule" id="PRU00023"/>
    </source>
</evidence>
<dbReference type="PROSITE" id="PS50297">
    <property type="entry name" value="ANK_REP_REGION"/>
    <property type="match status" value="1"/>
</dbReference>
<evidence type="ECO:0000256" key="2">
    <source>
        <dbReference type="ARBA" id="ARBA00023043"/>
    </source>
</evidence>
<evidence type="ECO:0000313" key="5">
    <source>
        <dbReference type="EMBL" id="MBP2415225.1"/>
    </source>
</evidence>
<evidence type="ECO:0000256" key="4">
    <source>
        <dbReference type="SAM" id="MobiDB-lite"/>
    </source>
</evidence>
<feature type="repeat" description="ANK" evidence="3">
    <location>
        <begin position="437"/>
        <end position="469"/>
    </location>
</feature>
<evidence type="ECO:0000256" key="1">
    <source>
        <dbReference type="ARBA" id="ARBA00022737"/>
    </source>
</evidence>
<comment type="caution">
    <text evidence="5">The sequence shown here is derived from an EMBL/GenBank/DDBJ whole genome shotgun (WGS) entry which is preliminary data.</text>
</comment>
<accession>A0ABS4Z2G1</accession>
<dbReference type="PROSITE" id="PS50088">
    <property type="entry name" value="ANK_REPEAT"/>
    <property type="match status" value="2"/>
</dbReference>
<keyword evidence="6" id="KW-1185">Reference proteome</keyword>
<proteinExistence type="predicted"/>
<keyword evidence="2 3" id="KW-0040">ANK repeat</keyword>
<dbReference type="SMART" id="SM00248">
    <property type="entry name" value="ANK"/>
    <property type="match status" value="4"/>
</dbReference>
<dbReference type="RefSeq" id="WP_210052068.1">
    <property type="nucleotide sequence ID" value="NZ_BAAAMH010000008.1"/>
</dbReference>
<dbReference type="SUPFAM" id="SSF48403">
    <property type="entry name" value="Ankyrin repeat"/>
    <property type="match status" value="1"/>
</dbReference>
<protein>
    <recommendedName>
        <fullName evidence="7">Ankyrin repeat-containing protein</fullName>
    </recommendedName>
</protein>
<dbReference type="PANTHER" id="PTHR24189">
    <property type="entry name" value="MYOTROPHIN"/>
    <property type="match status" value="1"/>
</dbReference>